<feature type="repeat" description="WD" evidence="5">
    <location>
        <begin position="105"/>
        <end position="146"/>
    </location>
</feature>
<dbReference type="Pfam" id="PF00400">
    <property type="entry name" value="WD40"/>
    <property type="match status" value="4"/>
</dbReference>
<keyword evidence="7" id="KW-1185">Reference proteome</keyword>
<organism evidence="6 7">
    <name type="scientific">Caerostris darwini</name>
    <dbReference type="NCBI Taxonomy" id="1538125"/>
    <lineage>
        <taxon>Eukaryota</taxon>
        <taxon>Metazoa</taxon>
        <taxon>Ecdysozoa</taxon>
        <taxon>Arthropoda</taxon>
        <taxon>Chelicerata</taxon>
        <taxon>Arachnida</taxon>
        <taxon>Araneae</taxon>
        <taxon>Araneomorphae</taxon>
        <taxon>Entelegynae</taxon>
        <taxon>Araneoidea</taxon>
        <taxon>Araneidae</taxon>
        <taxon>Caerostris</taxon>
    </lineage>
</organism>
<sequence length="318" mass="34769">MSGAVPAVVEQHLDAIHCNSDGKILLASSNLTGRYWNGSLWCFRSVEDAPHVEKCLTGIDVSSGIADMVSLDQNKIALGLDSGGLEVYKLETEGETSHFAWTFGVCEHDDFITSLSVNSDKTNLVSVGADKCVKIWNIETWGTTATFRPVHGGIIWQVACSSGDPNLFLTCGQDGKILLFDLRLPKPATLIDNSSLKDEPTALAWKPTSSTAFAVGDASGLVIMKDTRSMGTISSWEPHKRRICCLSFPRNQSWLASCADDSDVCITDVEGEKPILMYKDDSHQDFVRGLTWSESNELISCGWDKKVISHICKKDETS</sequence>
<comment type="subcellular location">
    <subcellularLocation>
        <location evidence="1">Cytoplasm</location>
    </subcellularLocation>
</comment>
<name>A0AAV4U772_9ARAC</name>
<protein>
    <submittedName>
        <fullName evidence="6">Methylosome protein 50</fullName>
    </submittedName>
</protein>
<dbReference type="InterPro" id="IPR019775">
    <property type="entry name" value="WD40_repeat_CS"/>
</dbReference>
<dbReference type="PANTHER" id="PTHR46853">
    <property type="entry name" value="METHYLOSOME PROTEIN 50"/>
    <property type="match status" value="1"/>
</dbReference>
<dbReference type="InterPro" id="IPR052139">
    <property type="entry name" value="Methylosome_Comp_WDR77"/>
</dbReference>
<dbReference type="GO" id="GO:0007309">
    <property type="term" value="P:oocyte axis specification"/>
    <property type="evidence" value="ECO:0007669"/>
    <property type="project" value="TreeGrafter"/>
</dbReference>
<evidence type="ECO:0000256" key="2">
    <source>
        <dbReference type="ARBA" id="ARBA00022490"/>
    </source>
</evidence>
<dbReference type="EMBL" id="BPLQ01010785">
    <property type="protein sequence ID" value="GIY53613.1"/>
    <property type="molecule type" value="Genomic_DNA"/>
</dbReference>
<dbReference type="PROSITE" id="PS00678">
    <property type="entry name" value="WD_REPEATS_1"/>
    <property type="match status" value="1"/>
</dbReference>
<dbReference type="SUPFAM" id="SSF50978">
    <property type="entry name" value="WD40 repeat-like"/>
    <property type="match status" value="1"/>
</dbReference>
<dbReference type="PANTHER" id="PTHR46853:SF1">
    <property type="entry name" value="METHYLOSOME PROTEIN 50"/>
    <property type="match status" value="1"/>
</dbReference>
<keyword evidence="4" id="KW-0677">Repeat</keyword>
<evidence type="ECO:0000256" key="4">
    <source>
        <dbReference type="ARBA" id="ARBA00022737"/>
    </source>
</evidence>
<keyword evidence="3 5" id="KW-0853">WD repeat</keyword>
<dbReference type="InterPro" id="IPR001680">
    <property type="entry name" value="WD40_rpt"/>
</dbReference>
<proteinExistence type="predicted"/>
<dbReference type="PROSITE" id="PS50294">
    <property type="entry name" value="WD_REPEATS_REGION"/>
    <property type="match status" value="1"/>
</dbReference>
<evidence type="ECO:0000256" key="3">
    <source>
        <dbReference type="ARBA" id="ARBA00022574"/>
    </source>
</evidence>
<reference evidence="6 7" key="1">
    <citation type="submission" date="2021-06" db="EMBL/GenBank/DDBJ databases">
        <title>Caerostris darwini draft genome.</title>
        <authorList>
            <person name="Kono N."/>
            <person name="Arakawa K."/>
        </authorList>
    </citation>
    <scope>NUCLEOTIDE SEQUENCE [LARGE SCALE GENOMIC DNA]</scope>
</reference>
<dbReference type="GO" id="GO:0034709">
    <property type="term" value="C:methylosome"/>
    <property type="evidence" value="ECO:0007669"/>
    <property type="project" value="TreeGrafter"/>
</dbReference>
<accession>A0AAV4U772</accession>
<dbReference type="Gene3D" id="2.130.10.10">
    <property type="entry name" value="YVTN repeat-like/Quinoprotein amine dehydrogenase"/>
    <property type="match status" value="1"/>
</dbReference>
<comment type="caution">
    <text evidence="6">The sequence shown here is derived from an EMBL/GenBank/DDBJ whole genome shotgun (WGS) entry which is preliminary data.</text>
</comment>
<evidence type="ECO:0000313" key="7">
    <source>
        <dbReference type="Proteomes" id="UP001054837"/>
    </source>
</evidence>
<dbReference type="Proteomes" id="UP001054837">
    <property type="component" value="Unassembled WGS sequence"/>
</dbReference>
<dbReference type="AlphaFoldDB" id="A0AAV4U772"/>
<keyword evidence="2" id="KW-0963">Cytoplasm</keyword>
<dbReference type="SMART" id="SM00320">
    <property type="entry name" value="WD40"/>
    <property type="match status" value="5"/>
</dbReference>
<evidence type="ECO:0000256" key="1">
    <source>
        <dbReference type="ARBA" id="ARBA00004496"/>
    </source>
</evidence>
<gene>
    <name evidence="6" type="primary">WDR77</name>
    <name evidence="6" type="ORF">CDAR_58421</name>
</gene>
<dbReference type="InterPro" id="IPR036322">
    <property type="entry name" value="WD40_repeat_dom_sf"/>
</dbReference>
<dbReference type="PROSITE" id="PS50082">
    <property type="entry name" value="WD_REPEATS_2"/>
    <property type="match status" value="1"/>
</dbReference>
<dbReference type="InterPro" id="IPR015943">
    <property type="entry name" value="WD40/YVTN_repeat-like_dom_sf"/>
</dbReference>
<evidence type="ECO:0000256" key="5">
    <source>
        <dbReference type="PROSITE-ProRule" id="PRU00221"/>
    </source>
</evidence>
<evidence type="ECO:0000313" key="6">
    <source>
        <dbReference type="EMBL" id="GIY53613.1"/>
    </source>
</evidence>